<dbReference type="SUPFAM" id="SSF56112">
    <property type="entry name" value="Protein kinase-like (PK-like)"/>
    <property type="match status" value="1"/>
</dbReference>
<feature type="domain" description="Aminoglycoside phosphotransferase" evidence="1">
    <location>
        <begin position="66"/>
        <end position="251"/>
    </location>
</feature>
<reference evidence="2" key="1">
    <citation type="submission" date="2009-10" db="EMBL/GenBank/DDBJ databases">
        <title>Complete sequence of Fibrobacter succinogenes subsp. succinogenes S85.</title>
        <authorList>
            <consortium name="US DOE Joint Genome Institute"/>
            <person name="Lucas S."/>
            <person name="Copeland A."/>
            <person name="Lapidus A."/>
            <person name="Glavina del Rio T."/>
            <person name="Tice H."/>
            <person name="Bruce D."/>
            <person name="Goodwin L."/>
            <person name="Pitluck S."/>
            <person name="Chertkov O."/>
            <person name="Detter J.C."/>
            <person name="Han C."/>
            <person name="Tapia R."/>
            <person name="Larimer F."/>
            <person name="Land M."/>
            <person name="Hauser L."/>
            <person name="Kyrpides N."/>
            <person name="Mikhailova N."/>
            <person name="Weimer P.J."/>
            <person name="Stevenson D.M."/>
            <person name="Boyum J."/>
            <person name="Brumm P.I."/>
            <person name="Mead D."/>
        </authorList>
    </citation>
    <scope>NUCLEOTIDE SEQUENCE [LARGE SCALE GENOMIC DNA]</scope>
    <source>
        <strain evidence="2">S85</strain>
    </source>
</reference>
<dbReference type="InterPro" id="IPR002575">
    <property type="entry name" value="Aminoglycoside_PTrfase"/>
</dbReference>
<dbReference type="Gene3D" id="3.90.1200.10">
    <property type="match status" value="1"/>
</dbReference>
<keyword evidence="3" id="KW-1185">Reference proteome</keyword>
<sequence>MTKIYLVFHDFPCEIYHGVILFTFEKSDFFCDFSNKMVYFTIMEKIDLSQWTMFSNRHNSENYNSPDGKWMLKLGFPGFCSTKEELLREQDICRKVVSLGIPTPHVGDIVEQDGRLGLIYERIVGKRSISKCVGENPEHLEEYIKVFAEHCKKLHSTSCIPGTFQDAEEKYSRLIEESKMFPENVKEFARNLIKETPKVSRCVHGDMQTGNLIVNDNGAYFIDLGEFACGNPLFDLGCYFYFCHYLPDDYLLAAHYMNAAMMHKCWDVFAKYYFGADTPEKLAAVDARVKPYVLFPILDFEHLMAEDANLKYLEMNFQVARKDLGL</sequence>
<name>A0ABN3YXZ6_FIBSS</name>
<evidence type="ECO:0000259" key="1">
    <source>
        <dbReference type="Pfam" id="PF01636"/>
    </source>
</evidence>
<gene>
    <name evidence="2" type="ordered locus">Fisuc_2856</name>
</gene>
<proteinExistence type="predicted"/>
<evidence type="ECO:0000313" key="2">
    <source>
        <dbReference type="EMBL" id="ACX76438.1"/>
    </source>
</evidence>
<dbReference type="Pfam" id="PF01636">
    <property type="entry name" value="APH"/>
    <property type="match status" value="1"/>
</dbReference>
<dbReference type="Proteomes" id="UP000001497">
    <property type="component" value="Chromosome"/>
</dbReference>
<dbReference type="InterPro" id="IPR022359">
    <property type="entry name" value="Aminoglycoside_PTrfase_bact"/>
</dbReference>
<organism evidence="2 3">
    <name type="scientific">Fibrobacter succinogenes (strain ATCC 19169 / S85)</name>
    <dbReference type="NCBI Taxonomy" id="59374"/>
    <lineage>
        <taxon>Bacteria</taxon>
        <taxon>Pseudomonadati</taxon>
        <taxon>Fibrobacterota</taxon>
        <taxon>Fibrobacteria</taxon>
        <taxon>Fibrobacterales</taxon>
        <taxon>Fibrobacteraceae</taxon>
        <taxon>Fibrobacter</taxon>
    </lineage>
</organism>
<accession>A0ABN3YXZ6</accession>
<dbReference type="NCBIfam" id="TIGR02172">
    <property type="entry name" value="Fb_sc_TIGR02172"/>
    <property type="match status" value="1"/>
</dbReference>
<dbReference type="EMBL" id="CP001792">
    <property type="protein sequence ID" value="ACX76438.1"/>
    <property type="molecule type" value="Genomic_DNA"/>
</dbReference>
<protein>
    <submittedName>
        <fullName evidence="2">Aminoglycoside phosphotransferase</fullName>
    </submittedName>
</protein>
<dbReference type="InterPro" id="IPR011009">
    <property type="entry name" value="Kinase-like_dom_sf"/>
</dbReference>
<evidence type="ECO:0000313" key="3">
    <source>
        <dbReference type="Proteomes" id="UP000001497"/>
    </source>
</evidence>